<keyword evidence="1" id="KW-0732">Signal</keyword>
<dbReference type="Proteomes" id="UP000706151">
    <property type="component" value="Unassembled WGS sequence"/>
</dbReference>
<dbReference type="Pfam" id="PF10604">
    <property type="entry name" value="Polyketide_cyc2"/>
    <property type="match status" value="1"/>
</dbReference>
<dbReference type="InterPro" id="IPR019587">
    <property type="entry name" value="Polyketide_cyclase/dehydratase"/>
</dbReference>
<accession>A0A935W3X5</accession>
<protein>
    <submittedName>
        <fullName evidence="2">SRPBCC family protein</fullName>
    </submittedName>
</protein>
<gene>
    <name evidence="2" type="ORF">IPK02_05850</name>
</gene>
<comment type="caution">
    <text evidence="2">The sequence shown here is derived from an EMBL/GenBank/DDBJ whole genome shotgun (WGS) entry which is preliminary data.</text>
</comment>
<sequence>MPKLRCIVVLLLLIMSFSAFGAEPEILVAVEKNGDTFLVDATIAIPVPLRTAWEVLTDFNNMVGILSNLTLSKVIRRKGSSVFVMQEGTAKYGIFSYSFASVREIQLEPMKRILAIQLTGNAKRFESEMALSETRSGTRVHYRAEIVPDSSIARIFGGPFIQHEVEEQFALIAAEMIRRKAQ</sequence>
<dbReference type="InterPro" id="IPR010916">
    <property type="entry name" value="TonB_box_CS"/>
</dbReference>
<proteinExistence type="predicted"/>
<reference evidence="2 3" key="1">
    <citation type="submission" date="2020-10" db="EMBL/GenBank/DDBJ databases">
        <title>Connecting structure to function with the recovery of over 1000 high-quality activated sludge metagenome-assembled genomes encoding full-length rRNA genes using long-read sequencing.</title>
        <authorList>
            <person name="Singleton C.M."/>
            <person name="Petriglieri F."/>
            <person name="Kristensen J.M."/>
            <person name="Kirkegaard R.H."/>
            <person name="Michaelsen T.Y."/>
            <person name="Andersen M.H."/>
            <person name="Karst S.M."/>
            <person name="Dueholm M.S."/>
            <person name="Nielsen P.H."/>
            <person name="Albertsen M."/>
        </authorList>
    </citation>
    <scope>NUCLEOTIDE SEQUENCE [LARGE SCALE GENOMIC DNA]</scope>
    <source>
        <strain evidence="2">Fred_18-Q3-R57-64_BAT3C.720</strain>
    </source>
</reference>
<organism evidence="2 3">
    <name type="scientific">Candidatus Accumulibacter affinis</name>
    <dbReference type="NCBI Taxonomy" id="2954384"/>
    <lineage>
        <taxon>Bacteria</taxon>
        <taxon>Pseudomonadati</taxon>
        <taxon>Pseudomonadota</taxon>
        <taxon>Betaproteobacteria</taxon>
        <taxon>Candidatus Accumulibacter</taxon>
    </lineage>
</organism>
<dbReference type="SUPFAM" id="SSF55961">
    <property type="entry name" value="Bet v1-like"/>
    <property type="match status" value="1"/>
</dbReference>
<dbReference type="InterPro" id="IPR023393">
    <property type="entry name" value="START-like_dom_sf"/>
</dbReference>
<evidence type="ECO:0000313" key="3">
    <source>
        <dbReference type="Proteomes" id="UP000706151"/>
    </source>
</evidence>
<dbReference type="AlphaFoldDB" id="A0A935W3X5"/>
<name>A0A935W3X5_9PROT</name>
<dbReference type="PROSITE" id="PS00430">
    <property type="entry name" value="TONB_DEPENDENT_REC_1"/>
    <property type="match status" value="1"/>
</dbReference>
<feature type="signal peptide" evidence="1">
    <location>
        <begin position="1"/>
        <end position="21"/>
    </location>
</feature>
<feature type="chain" id="PRO_5037680995" evidence="1">
    <location>
        <begin position="22"/>
        <end position="182"/>
    </location>
</feature>
<dbReference type="Gene3D" id="3.30.530.20">
    <property type="match status" value="1"/>
</dbReference>
<evidence type="ECO:0000256" key="1">
    <source>
        <dbReference type="SAM" id="SignalP"/>
    </source>
</evidence>
<evidence type="ECO:0000313" key="2">
    <source>
        <dbReference type="EMBL" id="MBK7953519.1"/>
    </source>
</evidence>
<dbReference type="EMBL" id="JADJOT010000006">
    <property type="protein sequence ID" value="MBK7953519.1"/>
    <property type="molecule type" value="Genomic_DNA"/>
</dbReference>